<dbReference type="Proteomes" id="UP000239772">
    <property type="component" value="Unassembled WGS sequence"/>
</dbReference>
<sequence length="130" mass="14928">MDEINVREALEQHTKIILDLAKRVNNLHILTEAQRRLIWFLYDHLNPHPKHLMNMTIRQIIDAKFDYGMDPKVAERFREELEYLANTDLRDPTLLLRLTASEEASRKAEPLPSEDAEPEPTKGAAAAASA</sequence>
<dbReference type="RefSeq" id="WP_106338109.1">
    <property type="nucleotide sequence ID" value="NZ_PVZS01000019.1"/>
</dbReference>
<reference evidence="3" key="1">
    <citation type="submission" date="2018-03" db="EMBL/GenBank/DDBJ databases">
        <authorList>
            <person name="Sun L."/>
            <person name="Liu H."/>
            <person name="Chen W."/>
            <person name="Huang K."/>
            <person name="Liu W."/>
            <person name="Gao X."/>
        </authorList>
    </citation>
    <scope>NUCLEOTIDE SEQUENCE [LARGE SCALE GENOMIC DNA]</scope>
    <source>
        <strain evidence="3">SH9</strain>
    </source>
</reference>
<organism evidence="2 3">
    <name type="scientific">Alsobacter soli</name>
    <dbReference type="NCBI Taxonomy" id="2109933"/>
    <lineage>
        <taxon>Bacteria</taxon>
        <taxon>Pseudomonadati</taxon>
        <taxon>Pseudomonadota</taxon>
        <taxon>Alphaproteobacteria</taxon>
        <taxon>Hyphomicrobiales</taxon>
        <taxon>Alsobacteraceae</taxon>
        <taxon>Alsobacter</taxon>
    </lineage>
</organism>
<name>A0A2T1HQD9_9HYPH</name>
<evidence type="ECO:0000313" key="2">
    <source>
        <dbReference type="EMBL" id="PSC03871.1"/>
    </source>
</evidence>
<proteinExistence type="predicted"/>
<dbReference type="EMBL" id="PVZS01000019">
    <property type="protein sequence ID" value="PSC03871.1"/>
    <property type="molecule type" value="Genomic_DNA"/>
</dbReference>
<accession>A0A2T1HQD9</accession>
<feature type="region of interest" description="Disordered" evidence="1">
    <location>
        <begin position="101"/>
        <end position="130"/>
    </location>
</feature>
<dbReference type="AlphaFoldDB" id="A0A2T1HQD9"/>
<comment type="caution">
    <text evidence="2">The sequence shown here is derived from an EMBL/GenBank/DDBJ whole genome shotgun (WGS) entry which is preliminary data.</text>
</comment>
<keyword evidence="3" id="KW-1185">Reference proteome</keyword>
<evidence type="ECO:0000313" key="3">
    <source>
        <dbReference type="Proteomes" id="UP000239772"/>
    </source>
</evidence>
<evidence type="ECO:0000256" key="1">
    <source>
        <dbReference type="SAM" id="MobiDB-lite"/>
    </source>
</evidence>
<protein>
    <submittedName>
        <fullName evidence="2">Uncharacterized protein</fullName>
    </submittedName>
</protein>
<gene>
    <name evidence="2" type="ORF">SLNSH_16495</name>
</gene>